<sequence>MKKLNVVIEQGEDGFFAFVQEIDGCTAGGLTFLKVKSEIQRMIRLSIDTDDTLGNKYAKGYEIIFKYSLESVFSQFPELNIEVLAKQTGLKRSILKSIIDGSRMATEEEAESLNIAIQSLATRLQSLRLTR</sequence>
<protein>
    <recommendedName>
        <fullName evidence="3">HicB-like antitoxin of toxin-antitoxin system domain-containing protein</fullName>
    </recommendedName>
</protein>
<dbReference type="EMBL" id="JADKGY010000029">
    <property type="protein sequence ID" value="MBK9984258.1"/>
    <property type="molecule type" value="Genomic_DNA"/>
</dbReference>
<proteinExistence type="predicted"/>
<dbReference type="SUPFAM" id="SSF143100">
    <property type="entry name" value="TTHA1013/TTHA0281-like"/>
    <property type="match status" value="1"/>
</dbReference>
<dbReference type="Proteomes" id="UP000808337">
    <property type="component" value="Unassembled WGS sequence"/>
</dbReference>
<name>A0A9D7SW11_9BACT</name>
<evidence type="ECO:0000313" key="1">
    <source>
        <dbReference type="EMBL" id="MBK9984258.1"/>
    </source>
</evidence>
<gene>
    <name evidence="1" type="ORF">IPP15_18115</name>
</gene>
<reference evidence="1 2" key="1">
    <citation type="submission" date="2020-10" db="EMBL/GenBank/DDBJ databases">
        <title>Connecting structure to function with the recovery of over 1000 high-quality activated sludge metagenome-assembled genomes encoding full-length rRNA genes using long-read sequencing.</title>
        <authorList>
            <person name="Singleton C.M."/>
            <person name="Petriglieri F."/>
            <person name="Kristensen J.M."/>
            <person name="Kirkegaard R.H."/>
            <person name="Michaelsen T.Y."/>
            <person name="Andersen M.H."/>
            <person name="Karst S.M."/>
            <person name="Dueholm M.S."/>
            <person name="Nielsen P.H."/>
            <person name="Albertsen M."/>
        </authorList>
    </citation>
    <scope>NUCLEOTIDE SEQUENCE [LARGE SCALE GENOMIC DNA]</scope>
    <source>
        <strain evidence="1">Ribe_18-Q3-R11-54_MAXAC.273</strain>
    </source>
</reference>
<organism evidence="1 2">
    <name type="scientific">Candidatus Opimibacter skivensis</name>
    <dbReference type="NCBI Taxonomy" id="2982028"/>
    <lineage>
        <taxon>Bacteria</taxon>
        <taxon>Pseudomonadati</taxon>
        <taxon>Bacteroidota</taxon>
        <taxon>Saprospiria</taxon>
        <taxon>Saprospirales</taxon>
        <taxon>Saprospiraceae</taxon>
        <taxon>Candidatus Opimibacter</taxon>
    </lineage>
</organism>
<evidence type="ECO:0008006" key="3">
    <source>
        <dbReference type="Google" id="ProtNLM"/>
    </source>
</evidence>
<evidence type="ECO:0000313" key="2">
    <source>
        <dbReference type="Proteomes" id="UP000808337"/>
    </source>
</evidence>
<accession>A0A9D7SW11</accession>
<dbReference type="InterPro" id="IPR035069">
    <property type="entry name" value="TTHA1013/TTHA0281-like"/>
</dbReference>
<comment type="caution">
    <text evidence="1">The sequence shown here is derived from an EMBL/GenBank/DDBJ whole genome shotgun (WGS) entry which is preliminary data.</text>
</comment>
<dbReference type="Gene3D" id="3.30.160.250">
    <property type="match status" value="1"/>
</dbReference>
<dbReference type="AlphaFoldDB" id="A0A9D7SW11"/>